<evidence type="ECO:0000256" key="1">
    <source>
        <dbReference type="SAM" id="MobiDB-lite"/>
    </source>
</evidence>
<evidence type="ECO:0000313" key="3">
    <source>
        <dbReference type="Proteomes" id="UP000238350"/>
    </source>
</evidence>
<dbReference type="RefSeq" id="XP_024665643.1">
    <property type="nucleotide sequence ID" value="XM_024809875.1"/>
</dbReference>
<accession>A0A2T0FL32</accession>
<dbReference type="Proteomes" id="UP000238350">
    <property type="component" value="Unassembled WGS sequence"/>
</dbReference>
<evidence type="ECO:0000313" key="2">
    <source>
        <dbReference type="EMBL" id="PRT55698.1"/>
    </source>
</evidence>
<dbReference type="EMBL" id="NDIQ01000022">
    <property type="protein sequence ID" value="PRT55698.1"/>
    <property type="molecule type" value="Genomic_DNA"/>
</dbReference>
<reference evidence="2 3" key="1">
    <citation type="submission" date="2017-04" db="EMBL/GenBank/DDBJ databases">
        <title>Genome sequencing of [Candida] sorbophila.</title>
        <authorList>
            <person name="Ahn J.O."/>
        </authorList>
    </citation>
    <scope>NUCLEOTIDE SEQUENCE [LARGE SCALE GENOMIC DNA]</scope>
    <source>
        <strain evidence="2 3">DS02</strain>
    </source>
</reference>
<protein>
    <submittedName>
        <fullName evidence="2">Uncharacterized protein</fullName>
    </submittedName>
</protein>
<name>A0A2T0FL32_9ASCO</name>
<feature type="region of interest" description="Disordered" evidence="1">
    <location>
        <begin position="71"/>
        <end position="90"/>
    </location>
</feature>
<organism evidence="2 3">
    <name type="scientific">Wickerhamiella sorbophila</name>
    <dbReference type="NCBI Taxonomy" id="45607"/>
    <lineage>
        <taxon>Eukaryota</taxon>
        <taxon>Fungi</taxon>
        <taxon>Dikarya</taxon>
        <taxon>Ascomycota</taxon>
        <taxon>Saccharomycotina</taxon>
        <taxon>Dipodascomycetes</taxon>
        <taxon>Dipodascales</taxon>
        <taxon>Trichomonascaceae</taxon>
        <taxon>Wickerhamiella</taxon>
    </lineage>
</organism>
<dbReference type="AlphaFoldDB" id="A0A2T0FL32"/>
<keyword evidence="3" id="KW-1185">Reference proteome</keyword>
<dbReference type="GeneID" id="36517066"/>
<gene>
    <name evidence="2" type="ORF">B9G98_03318</name>
</gene>
<proteinExistence type="predicted"/>
<comment type="caution">
    <text evidence="2">The sequence shown here is derived from an EMBL/GenBank/DDBJ whole genome shotgun (WGS) entry which is preliminary data.</text>
</comment>
<sequence>MSDFRTLAHRDPTLFMFSLKSSFGSFTSTSSASTTRSFHEQDRRRIEDLEQQLQSLSSTAAKALDRVSELETELERNTSPSFMAPRSNSNCSISSDCSNTERLEKLEVALAAIHHARSQLSSPEHYRYI</sequence>